<dbReference type="InterPro" id="IPR042094">
    <property type="entry name" value="T2SS_GspF_sf"/>
</dbReference>
<gene>
    <name evidence="9" type="ORF">GWI71_19820</name>
</gene>
<evidence type="ECO:0000256" key="2">
    <source>
        <dbReference type="ARBA" id="ARBA00005745"/>
    </source>
</evidence>
<dbReference type="PANTHER" id="PTHR30012">
    <property type="entry name" value="GENERAL SECRETION PATHWAY PROTEIN"/>
    <property type="match status" value="1"/>
</dbReference>
<dbReference type="RefSeq" id="WP_161677964.1">
    <property type="nucleotide sequence ID" value="NZ_JAABLP010000007.1"/>
</dbReference>
<comment type="similarity">
    <text evidence="2">Belongs to the GSP F family.</text>
</comment>
<evidence type="ECO:0000313" key="10">
    <source>
        <dbReference type="Proteomes" id="UP000541347"/>
    </source>
</evidence>
<reference evidence="9 10" key="1">
    <citation type="submission" date="2020-01" db="EMBL/GenBank/DDBJ databases">
        <authorList>
            <person name="Peng S.Y."/>
            <person name="Li J."/>
            <person name="Wang M."/>
            <person name="Wang L."/>
            <person name="Wang C.Q."/>
            <person name="Wang J.R."/>
        </authorList>
    </citation>
    <scope>NUCLEOTIDE SEQUENCE [LARGE SCALE GENOMIC DNA]</scope>
    <source>
        <strain evidence="9 10">XCT-34</strain>
    </source>
</reference>
<dbReference type="InterPro" id="IPR018076">
    <property type="entry name" value="T2SS_GspF_dom"/>
</dbReference>
<evidence type="ECO:0000256" key="6">
    <source>
        <dbReference type="ARBA" id="ARBA00023136"/>
    </source>
</evidence>
<dbReference type="EMBL" id="JAABLP010000007">
    <property type="protein sequence ID" value="NBN65947.1"/>
    <property type="molecule type" value="Genomic_DNA"/>
</dbReference>
<keyword evidence="6 7" id="KW-0472">Membrane</keyword>
<feature type="domain" description="Type II secretion system protein GspF" evidence="8">
    <location>
        <begin position="267"/>
        <end position="385"/>
    </location>
</feature>
<evidence type="ECO:0000256" key="5">
    <source>
        <dbReference type="ARBA" id="ARBA00022989"/>
    </source>
</evidence>
<evidence type="ECO:0000256" key="7">
    <source>
        <dbReference type="SAM" id="Phobius"/>
    </source>
</evidence>
<name>A0ABW9ZPX7_9HYPH</name>
<evidence type="ECO:0000256" key="4">
    <source>
        <dbReference type="ARBA" id="ARBA00022692"/>
    </source>
</evidence>
<feature type="transmembrane region" description="Helical" evidence="7">
    <location>
        <begin position="369"/>
        <end position="392"/>
    </location>
</feature>
<feature type="transmembrane region" description="Helical" evidence="7">
    <location>
        <begin position="167"/>
        <end position="189"/>
    </location>
</feature>
<dbReference type="InterPro" id="IPR003004">
    <property type="entry name" value="GspF/PilC"/>
</dbReference>
<dbReference type="Proteomes" id="UP000541347">
    <property type="component" value="Unassembled WGS sequence"/>
</dbReference>
<dbReference type="Gene3D" id="1.20.81.30">
    <property type="entry name" value="Type II secretion system (T2SS), domain F"/>
    <property type="match status" value="2"/>
</dbReference>
<keyword evidence="3" id="KW-1003">Cell membrane</keyword>
<keyword evidence="5 7" id="KW-1133">Transmembrane helix</keyword>
<organism evidence="9 10">
    <name type="scientific">Pannonibacter tanglangensis</name>
    <dbReference type="NCBI Taxonomy" id="2750084"/>
    <lineage>
        <taxon>Bacteria</taxon>
        <taxon>Pseudomonadati</taxon>
        <taxon>Pseudomonadota</taxon>
        <taxon>Alphaproteobacteria</taxon>
        <taxon>Hyphomicrobiales</taxon>
        <taxon>Stappiaceae</taxon>
        <taxon>Pannonibacter</taxon>
    </lineage>
</organism>
<keyword evidence="4 7" id="KW-0812">Transmembrane</keyword>
<dbReference type="Pfam" id="PF00482">
    <property type="entry name" value="T2SSF"/>
    <property type="match status" value="2"/>
</dbReference>
<dbReference type="PANTHER" id="PTHR30012:SF0">
    <property type="entry name" value="TYPE II SECRETION SYSTEM PROTEIN F-RELATED"/>
    <property type="match status" value="1"/>
</dbReference>
<evidence type="ECO:0000313" key="9">
    <source>
        <dbReference type="EMBL" id="NBN65947.1"/>
    </source>
</evidence>
<feature type="transmembrane region" description="Helical" evidence="7">
    <location>
        <begin position="222"/>
        <end position="240"/>
    </location>
</feature>
<evidence type="ECO:0000256" key="3">
    <source>
        <dbReference type="ARBA" id="ARBA00022475"/>
    </source>
</evidence>
<feature type="domain" description="Type II secretion system protein GspF" evidence="8">
    <location>
        <begin position="68"/>
        <end position="190"/>
    </location>
</feature>
<accession>A0ABW9ZPX7</accession>
<evidence type="ECO:0000259" key="8">
    <source>
        <dbReference type="Pfam" id="PF00482"/>
    </source>
</evidence>
<proteinExistence type="inferred from homology"/>
<protein>
    <recommendedName>
        <fullName evidence="8">Type II secretion system protein GspF domain-containing protein</fullName>
    </recommendedName>
</protein>
<keyword evidence="10" id="KW-1185">Reference proteome</keyword>
<comment type="subcellular location">
    <subcellularLocation>
        <location evidence="1">Cell membrane</location>
        <topology evidence="1">Multi-pass membrane protein</topology>
    </subcellularLocation>
</comment>
<sequence>MPRFRYAAIDQNGKARSGQLDAIDAGDLSEKLRKQGLMITDHAQLRTTDQALHRKLSVRERDLALRLLKSISLLLSVNVPLIEAIMTVQRGERSRLGRKDLDTIATSLREGARLSAAFAETRLFSDQFLLGIVMAGERSASIASGLQDLIALREREYEFSKKVRSAFYYPGFVLVSAFFMFVLIVNFVFPSIVDILRQSKSDMPFLFVVYLEYEKILIDTPLAYLVGFALFVVLSIYWAFKNFGHQVFARMPLIGALLRSQGLVQYLSSLHLMLRNNLSLVETLTVLRDSSEQPELKAASKTALERLREGATFSDAFADCSMFSETLQSVLRSSGQSKALVPALDSAIRIESERREGLMDQFSKGLPPLLMLAVGGLVSLLVVTLVDAMMSVNDAIAF</sequence>
<comment type="caution">
    <text evidence="9">The sequence shown here is derived from an EMBL/GenBank/DDBJ whole genome shotgun (WGS) entry which is preliminary data.</text>
</comment>
<evidence type="ECO:0000256" key="1">
    <source>
        <dbReference type="ARBA" id="ARBA00004651"/>
    </source>
</evidence>